<dbReference type="PANTHER" id="PTHR30160">
    <property type="entry name" value="TETRAACYLDISACCHARIDE 4'-KINASE-RELATED"/>
    <property type="match status" value="1"/>
</dbReference>
<evidence type="ECO:0000313" key="4">
    <source>
        <dbReference type="EMBL" id="GCC52555.1"/>
    </source>
</evidence>
<evidence type="ECO:0000256" key="3">
    <source>
        <dbReference type="SAM" id="Phobius"/>
    </source>
</evidence>
<accession>A0A401UCE5</accession>
<dbReference type="PANTHER" id="PTHR30160:SF22">
    <property type="entry name" value="LIPOPOLYSACCHARIDE CORE BIOSYNTHESIS PROTEIN"/>
    <property type="match status" value="1"/>
</dbReference>
<protein>
    <submittedName>
        <fullName evidence="4">Lipopolysaccharide heptosyltransferase family protein</fullName>
    </submittedName>
</protein>
<sequence length="368" mass="41998">MVREDTDQGDDLKKMLPKKILILRFSAMGDVVLLVPVLRSLLAEYPELQISVATRPKFTSFFHHLSSVKIIAADVDKEFKGFSGLWRLFRKLKTEKFDLVIDEHDHLRTKILRTLFFLAGTPTLVFDKGRSDKKKFSRTENKITKPLPHTVERYSDAFKKSGFNFPLLPGPHLISEPDIRNEVAQWLQAENLVKNEPWIGVAPFAMHRSKIWPIENYAKLFRLLLEQKSYRFFLFGGGQKEIDFFNTLKNEFPNQVTIVAGVLKLHKEIALMQKLDLMLCVDSSNMHFATLAGTPILSIWGGTHPDVGFGPFQRNANSIIQISPEELTCRPCSVYGKETCARGDFACMTRITPQLISNRVMSVLNLKS</sequence>
<keyword evidence="5" id="KW-1185">Reference proteome</keyword>
<evidence type="ECO:0000313" key="5">
    <source>
        <dbReference type="Proteomes" id="UP000288227"/>
    </source>
</evidence>
<dbReference type="Gene3D" id="3.40.50.2000">
    <property type="entry name" value="Glycogen Phosphorylase B"/>
    <property type="match status" value="2"/>
</dbReference>
<gene>
    <name evidence="4" type="ORF">SanaruYs_27920</name>
</gene>
<dbReference type="InterPro" id="IPR051199">
    <property type="entry name" value="LPS_LOS_Heptosyltrfase"/>
</dbReference>
<keyword evidence="2 4" id="KW-0808">Transferase</keyword>
<comment type="caution">
    <text evidence="4">The sequence shown here is derived from an EMBL/GenBank/DDBJ whole genome shotgun (WGS) entry which is preliminary data.</text>
</comment>
<keyword evidence="1" id="KW-0328">Glycosyltransferase</keyword>
<dbReference type="GO" id="GO:0009244">
    <property type="term" value="P:lipopolysaccharide core region biosynthetic process"/>
    <property type="evidence" value="ECO:0007669"/>
    <property type="project" value="TreeGrafter"/>
</dbReference>
<dbReference type="CDD" id="cd03789">
    <property type="entry name" value="GT9_LPS_heptosyltransferase"/>
    <property type="match status" value="1"/>
</dbReference>
<reference evidence="4 5" key="1">
    <citation type="submission" date="2018-11" db="EMBL/GenBank/DDBJ databases">
        <title>Chryseotalea sanarue gen. nov., sp., nov., a member of the family Cytophagaceae, isolated from a brackish lake in Hamamatsu Japan.</title>
        <authorList>
            <person name="Maejima Y."/>
            <person name="Iino T."/>
            <person name="Muraguchi Y."/>
            <person name="Fukuda K."/>
            <person name="Ohkuma M."/>
            <person name="Moriuchi R."/>
            <person name="Dohra H."/>
            <person name="Kimbara K."/>
            <person name="Shintani M."/>
        </authorList>
    </citation>
    <scope>NUCLEOTIDE SEQUENCE [LARGE SCALE GENOMIC DNA]</scope>
    <source>
        <strain evidence="4 5">Ys</strain>
    </source>
</reference>
<organism evidence="4 5">
    <name type="scientific">Chryseotalea sanaruensis</name>
    <dbReference type="NCBI Taxonomy" id="2482724"/>
    <lineage>
        <taxon>Bacteria</taxon>
        <taxon>Pseudomonadati</taxon>
        <taxon>Bacteroidota</taxon>
        <taxon>Cytophagia</taxon>
        <taxon>Cytophagales</taxon>
        <taxon>Chryseotaleaceae</taxon>
        <taxon>Chryseotalea</taxon>
    </lineage>
</organism>
<evidence type="ECO:0000256" key="1">
    <source>
        <dbReference type="ARBA" id="ARBA00022676"/>
    </source>
</evidence>
<keyword evidence="3" id="KW-0812">Transmembrane</keyword>
<dbReference type="Pfam" id="PF01075">
    <property type="entry name" value="Glyco_transf_9"/>
    <property type="match status" value="1"/>
</dbReference>
<name>A0A401UCE5_9BACT</name>
<proteinExistence type="predicted"/>
<keyword evidence="3" id="KW-1133">Transmembrane helix</keyword>
<dbReference type="SUPFAM" id="SSF53756">
    <property type="entry name" value="UDP-Glycosyltransferase/glycogen phosphorylase"/>
    <property type="match status" value="1"/>
</dbReference>
<dbReference type="Proteomes" id="UP000288227">
    <property type="component" value="Unassembled WGS sequence"/>
</dbReference>
<feature type="transmembrane region" description="Helical" evidence="3">
    <location>
        <begin position="21"/>
        <end position="42"/>
    </location>
</feature>
<dbReference type="GO" id="GO:0005829">
    <property type="term" value="C:cytosol"/>
    <property type="evidence" value="ECO:0007669"/>
    <property type="project" value="TreeGrafter"/>
</dbReference>
<dbReference type="InterPro" id="IPR002201">
    <property type="entry name" value="Glyco_trans_9"/>
</dbReference>
<dbReference type="GO" id="GO:0008713">
    <property type="term" value="F:ADP-heptose-lipopolysaccharide heptosyltransferase activity"/>
    <property type="evidence" value="ECO:0007669"/>
    <property type="project" value="TreeGrafter"/>
</dbReference>
<keyword evidence="3" id="KW-0472">Membrane</keyword>
<evidence type="ECO:0000256" key="2">
    <source>
        <dbReference type="ARBA" id="ARBA00022679"/>
    </source>
</evidence>
<dbReference type="EMBL" id="BHXQ01000005">
    <property type="protein sequence ID" value="GCC52555.1"/>
    <property type="molecule type" value="Genomic_DNA"/>
</dbReference>
<dbReference type="RefSeq" id="WP_127123212.1">
    <property type="nucleotide sequence ID" value="NZ_BHXQ01000005.1"/>
</dbReference>
<dbReference type="AlphaFoldDB" id="A0A401UCE5"/>